<evidence type="ECO:0000259" key="3">
    <source>
        <dbReference type="PROSITE" id="PS50245"/>
    </source>
</evidence>
<dbReference type="OrthoDB" id="2130750at2759"/>
<accession>A0A167L410</accession>
<feature type="compositionally biased region" description="Polar residues" evidence="1">
    <location>
        <begin position="891"/>
        <end position="901"/>
    </location>
</feature>
<feature type="compositionally biased region" description="Polar residues" evidence="1">
    <location>
        <begin position="720"/>
        <end position="765"/>
    </location>
</feature>
<feature type="non-terminal residue" evidence="4">
    <location>
        <position position="1"/>
    </location>
</feature>
<keyword evidence="5" id="KW-1185">Reference proteome</keyword>
<dbReference type="SUPFAM" id="SSF74924">
    <property type="entry name" value="Cap-Gly domain"/>
    <property type="match status" value="1"/>
</dbReference>
<dbReference type="InterPro" id="IPR011333">
    <property type="entry name" value="SKP1/BTB/POZ_sf"/>
</dbReference>
<dbReference type="Gene3D" id="2.30.30.190">
    <property type="entry name" value="CAP Gly-rich-like domain"/>
    <property type="match status" value="1"/>
</dbReference>
<dbReference type="Gene3D" id="3.30.710.10">
    <property type="entry name" value="Potassium Channel Kv1.1, Chain A"/>
    <property type="match status" value="1"/>
</dbReference>
<dbReference type="PROSITE" id="PS50245">
    <property type="entry name" value="CAP_GLY_2"/>
    <property type="match status" value="1"/>
</dbReference>
<organism evidence="4 5">
    <name type="scientific">Calocera viscosa (strain TUFC12733)</name>
    <dbReference type="NCBI Taxonomy" id="1330018"/>
    <lineage>
        <taxon>Eukaryota</taxon>
        <taxon>Fungi</taxon>
        <taxon>Dikarya</taxon>
        <taxon>Basidiomycota</taxon>
        <taxon>Agaricomycotina</taxon>
        <taxon>Dacrymycetes</taxon>
        <taxon>Dacrymycetales</taxon>
        <taxon>Dacrymycetaceae</taxon>
        <taxon>Calocera</taxon>
    </lineage>
</organism>
<feature type="compositionally biased region" description="Pro residues" evidence="1">
    <location>
        <begin position="920"/>
        <end position="938"/>
    </location>
</feature>
<feature type="region of interest" description="Disordered" evidence="1">
    <location>
        <begin position="618"/>
        <end position="855"/>
    </location>
</feature>
<proteinExistence type="predicted"/>
<dbReference type="Pfam" id="PF01302">
    <property type="entry name" value="CAP_GLY"/>
    <property type="match status" value="1"/>
</dbReference>
<dbReference type="PANTHER" id="PTHR22427:SF7">
    <property type="entry name" value="GH15728P"/>
    <property type="match status" value="1"/>
</dbReference>
<dbReference type="SUPFAM" id="SSF54695">
    <property type="entry name" value="POZ domain"/>
    <property type="match status" value="1"/>
</dbReference>
<dbReference type="EMBL" id="KV417289">
    <property type="protein sequence ID" value="KZO95307.1"/>
    <property type="molecule type" value="Genomic_DNA"/>
</dbReference>
<feature type="non-terminal residue" evidence="4">
    <location>
        <position position="1120"/>
    </location>
</feature>
<feature type="compositionally biased region" description="Polar residues" evidence="1">
    <location>
        <begin position="785"/>
        <end position="798"/>
    </location>
</feature>
<dbReference type="PANTHER" id="PTHR22427">
    <property type="entry name" value="GH15728P"/>
    <property type="match status" value="1"/>
</dbReference>
<dbReference type="CDD" id="cd18186">
    <property type="entry name" value="BTB_POZ_ZBTB_KLHL-like"/>
    <property type="match status" value="1"/>
</dbReference>
<feature type="domain" description="BTB" evidence="2">
    <location>
        <begin position="243"/>
        <end position="320"/>
    </location>
</feature>
<evidence type="ECO:0000313" key="5">
    <source>
        <dbReference type="Proteomes" id="UP000076738"/>
    </source>
</evidence>
<feature type="compositionally biased region" description="Low complexity" evidence="1">
    <location>
        <begin position="869"/>
        <end position="885"/>
    </location>
</feature>
<feature type="domain" description="CAP-Gly" evidence="3">
    <location>
        <begin position="1001"/>
        <end position="1041"/>
    </location>
</feature>
<dbReference type="InterPro" id="IPR000938">
    <property type="entry name" value="CAP-Gly_domain"/>
</dbReference>
<protein>
    <recommendedName>
        <fullName evidence="6">CAP-Gly domain-containing protein</fullName>
    </recommendedName>
</protein>
<name>A0A167L410_CALVF</name>
<evidence type="ECO:0000259" key="2">
    <source>
        <dbReference type="PROSITE" id="PS50097"/>
    </source>
</evidence>
<dbReference type="InterPro" id="IPR000210">
    <property type="entry name" value="BTB/POZ_dom"/>
</dbReference>
<feature type="region of interest" description="Disordered" evidence="1">
    <location>
        <begin position="869"/>
        <end position="949"/>
    </location>
</feature>
<dbReference type="Proteomes" id="UP000076738">
    <property type="component" value="Unassembled WGS sequence"/>
</dbReference>
<evidence type="ECO:0000313" key="4">
    <source>
        <dbReference type="EMBL" id="KZO95307.1"/>
    </source>
</evidence>
<evidence type="ECO:0000256" key="1">
    <source>
        <dbReference type="SAM" id="MobiDB-lite"/>
    </source>
</evidence>
<sequence>STQRWQQDLQSLFLHAKERFPDVVWELQDEDGVDKPEEVWGHKAIVYARAPQAFQARYFSFRPLPMASTSSYDLPGAESSVSLALSLPPIAFQRASSASPRPLSPAASAYTLPAPNLGTSIYGPTQNGPLLRLTTTIAPALFSDELEHLYTAKGISGEAFEFLFDSTAGEVDYRSAAASEEVRLEKLRHDLVFMWRSKLYSDIRVSLAGPFSFGDDGTPTMPDEHVSAAKQATDEAEQQMALFSTHRFILISRAQYFRALLLNSPFAPPSLSMVAAPTSPTSPSVVDNTPTISLPSPPFTPASLHFTLGYLYAGTLSFSNRTFDLSTAFAIYRCAVYLSVSPLQVEVETRIIAEFCHGLFYAHLPLDEFERAVKAADPDGQDWALAGCTCRVCARRVPRVLTFALAADVKNSILERGARRALVALFGEPWSSKEFLALPHKTRLGLVKTVTGHVNPYTVVRHLGAVRALREAAASQGYSKELEELASTVEKKCNEVVASQAFILFRSQVWLDSLDGIGFSRTDTIEDVLTSLVRGLTETNAANAYEALVGEVLLRTDDEGQVVLSQGGDVRNKVEEARKQLLTWLKKRWAGVRLVGGFDVLKSWSLKEISDELEVQPEDLITPQPVPASNPLAPKARGFTKPSAAASAALSRIGADDASETSTMSTRRPVAPRTSTVAIGASVTAPRARRAPSMVSTVTRTSVPPSTSVVRPPRPAGHASPSTRPQGTVIQTASRISLATTSTADASQVSSRPMSTVSTQPSTARLPTGVPRPVATLGKPRSLAPSISSVRSATSTLRKSPAPAPTPHRTLTAPRPSSGLSVHSERPAITTNTGDVRLDPAAARTRKLSSGSALSTTSAIRVRRLSTATAASATTAKKPTPSAPSIVKRPPSTTSVRTTASAGRKAVSVRAAQRETASAPPVPPVPVVVRPSTPPNPVPAKDLPGSPRTVASISTTASTVRAPSLLTPVTPTKRGITLNVGIPCVITSRRARFRAYARYIGEVVGLPGQWVGVEVRVGSDADKMDGREWNDGTLNGIRYFELGGGAGEEDPIEEERVIKRRRLDLLGSIHSGTTGSTLSLVSDRKGAASPAFSETSTAATGFEGRGLFVQPEQVILVQHA</sequence>
<feature type="compositionally biased region" description="Low complexity" evidence="1">
    <location>
        <begin position="695"/>
        <end position="711"/>
    </location>
</feature>
<evidence type="ECO:0008006" key="6">
    <source>
        <dbReference type="Google" id="ProtNLM"/>
    </source>
</evidence>
<reference evidence="4 5" key="1">
    <citation type="journal article" date="2016" name="Mol. Biol. Evol.">
        <title>Comparative Genomics of Early-Diverging Mushroom-Forming Fungi Provides Insights into the Origins of Lignocellulose Decay Capabilities.</title>
        <authorList>
            <person name="Nagy L.G."/>
            <person name="Riley R."/>
            <person name="Tritt A."/>
            <person name="Adam C."/>
            <person name="Daum C."/>
            <person name="Floudas D."/>
            <person name="Sun H."/>
            <person name="Yadav J.S."/>
            <person name="Pangilinan J."/>
            <person name="Larsson K.H."/>
            <person name="Matsuura K."/>
            <person name="Barry K."/>
            <person name="Labutti K."/>
            <person name="Kuo R."/>
            <person name="Ohm R.A."/>
            <person name="Bhattacharya S.S."/>
            <person name="Shirouzu T."/>
            <person name="Yoshinaga Y."/>
            <person name="Martin F.M."/>
            <person name="Grigoriev I.V."/>
            <person name="Hibbett D.S."/>
        </authorList>
    </citation>
    <scope>NUCLEOTIDE SEQUENCE [LARGE SCALE GENOMIC DNA]</scope>
    <source>
        <strain evidence="4 5">TUFC12733</strain>
    </source>
</reference>
<dbReference type="STRING" id="1330018.A0A167L410"/>
<dbReference type="PROSITE" id="PS50097">
    <property type="entry name" value="BTB"/>
    <property type="match status" value="1"/>
</dbReference>
<dbReference type="AlphaFoldDB" id="A0A167L410"/>
<gene>
    <name evidence="4" type="ORF">CALVIDRAFT_466959</name>
</gene>
<dbReference type="InterPro" id="IPR036859">
    <property type="entry name" value="CAP-Gly_dom_sf"/>
</dbReference>